<dbReference type="EC" id="2.7.1.-" evidence="6"/>
<keyword evidence="6" id="KW-0808">Transferase</keyword>
<dbReference type="GO" id="GO:0005829">
    <property type="term" value="C:cytosol"/>
    <property type="evidence" value="ECO:0007669"/>
    <property type="project" value="TreeGrafter"/>
</dbReference>
<evidence type="ECO:0000256" key="1">
    <source>
        <dbReference type="ARBA" id="ARBA00004888"/>
    </source>
</evidence>
<dbReference type="PANTHER" id="PTHR19443:SF16">
    <property type="entry name" value="HEXOKINASE TYPE 1-RELATED"/>
    <property type="match status" value="1"/>
</dbReference>
<dbReference type="GO" id="GO:0005536">
    <property type="term" value="F:D-glucose binding"/>
    <property type="evidence" value="ECO:0007669"/>
    <property type="project" value="InterPro"/>
</dbReference>
<dbReference type="OrthoDB" id="419537at2759"/>
<proteinExistence type="inferred from homology"/>
<dbReference type="EMBL" id="JAAAHW010000409">
    <property type="protein sequence ID" value="KAG0002771.1"/>
    <property type="molecule type" value="Genomic_DNA"/>
</dbReference>
<protein>
    <recommendedName>
        <fullName evidence="6">Phosphotransferase</fullName>
        <ecNumber evidence="6">2.7.1.-</ecNumber>
    </recommendedName>
</protein>
<evidence type="ECO:0000256" key="6">
    <source>
        <dbReference type="RuleBase" id="RU362007"/>
    </source>
</evidence>
<keyword evidence="6" id="KW-0067">ATP-binding</keyword>
<organism evidence="8 9">
    <name type="scientific">Modicella reniformis</name>
    <dbReference type="NCBI Taxonomy" id="1440133"/>
    <lineage>
        <taxon>Eukaryota</taxon>
        <taxon>Fungi</taxon>
        <taxon>Fungi incertae sedis</taxon>
        <taxon>Mucoromycota</taxon>
        <taxon>Mortierellomycotina</taxon>
        <taxon>Mortierellomycetes</taxon>
        <taxon>Mortierellales</taxon>
        <taxon>Mortierellaceae</taxon>
        <taxon>Modicella</taxon>
    </lineage>
</organism>
<dbReference type="AlphaFoldDB" id="A0A9P6MIT0"/>
<dbReference type="Proteomes" id="UP000749646">
    <property type="component" value="Unassembled WGS sequence"/>
</dbReference>
<evidence type="ECO:0000256" key="2">
    <source>
        <dbReference type="ARBA" id="ARBA00005028"/>
    </source>
</evidence>
<evidence type="ECO:0000259" key="7">
    <source>
        <dbReference type="Pfam" id="PF00349"/>
    </source>
</evidence>
<dbReference type="InterPro" id="IPR022672">
    <property type="entry name" value="Hexokinase_N"/>
</dbReference>
<comment type="similarity">
    <text evidence="6">Belongs to the hexokinase family.</text>
</comment>
<name>A0A9P6MIT0_9FUNG</name>
<evidence type="ECO:0000256" key="5">
    <source>
        <dbReference type="ARBA" id="ARBA00047905"/>
    </source>
</evidence>
<dbReference type="SUPFAM" id="SSF53067">
    <property type="entry name" value="Actin-like ATPase domain"/>
    <property type="match status" value="1"/>
</dbReference>
<gene>
    <name evidence="8" type="primary">GLK1_2</name>
    <name evidence="8" type="ORF">BGZ65_002335</name>
</gene>
<keyword evidence="6" id="KW-0547">Nucleotide-binding</keyword>
<keyword evidence="9" id="KW-1185">Reference proteome</keyword>
<accession>A0A9P6MIT0</accession>
<comment type="catalytic activity">
    <reaction evidence="5">
        <text>D-fructose + ATP = D-fructose 6-phosphate + ADP + H(+)</text>
        <dbReference type="Rhea" id="RHEA:16125"/>
        <dbReference type="ChEBI" id="CHEBI:15378"/>
        <dbReference type="ChEBI" id="CHEBI:30616"/>
        <dbReference type="ChEBI" id="CHEBI:37721"/>
        <dbReference type="ChEBI" id="CHEBI:61527"/>
        <dbReference type="ChEBI" id="CHEBI:456216"/>
        <dbReference type="EC" id="2.7.1.1"/>
    </reaction>
    <physiologicalReaction direction="left-to-right" evidence="5">
        <dbReference type="Rhea" id="RHEA:16126"/>
    </physiologicalReaction>
</comment>
<evidence type="ECO:0000313" key="9">
    <source>
        <dbReference type="Proteomes" id="UP000749646"/>
    </source>
</evidence>
<evidence type="ECO:0000256" key="4">
    <source>
        <dbReference type="ARBA" id="ARBA00044613"/>
    </source>
</evidence>
<comment type="catalytic activity">
    <reaction evidence="4">
        <text>a D-hexose + ATP = a D-hexose 6-phosphate + ADP + H(+)</text>
        <dbReference type="Rhea" id="RHEA:22740"/>
        <dbReference type="ChEBI" id="CHEBI:4194"/>
        <dbReference type="ChEBI" id="CHEBI:15378"/>
        <dbReference type="ChEBI" id="CHEBI:30616"/>
        <dbReference type="ChEBI" id="CHEBI:229467"/>
        <dbReference type="ChEBI" id="CHEBI:456216"/>
        <dbReference type="EC" id="2.7.1.1"/>
    </reaction>
    <physiologicalReaction direction="left-to-right" evidence="4">
        <dbReference type="Rhea" id="RHEA:22741"/>
    </physiologicalReaction>
</comment>
<dbReference type="GO" id="GO:0001678">
    <property type="term" value="P:intracellular glucose homeostasis"/>
    <property type="evidence" value="ECO:0007669"/>
    <property type="project" value="InterPro"/>
</dbReference>
<dbReference type="GO" id="GO:0005739">
    <property type="term" value="C:mitochondrion"/>
    <property type="evidence" value="ECO:0007669"/>
    <property type="project" value="TreeGrafter"/>
</dbReference>
<evidence type="ECO:0000256" key="3">
    <source>
        <dbReference type="ARBA" id="ARBA00023152"/>
    </source>
</evidence>
<feature type="domain" description="Hexokinase N-terminal" evidence="7">
    <location>
        <begin position="21"/>
        <end position="87"/>
    </location>
</feature>
<dbReference type="GO" id="GO:0008865">
    <property type="term" value="F:fructokinase activity"/>
    <property type="evidence" value="ECO:0007669"/>
    <property type="project" value="TreeGrafter"/>
</dbReference>
<evidence type="ECO:0000313" key="8">
    <source>
        <dbReference type="EMBL" id="KAG0002771.1"/>
    </source>
</evidence>
<dbReference type="InterPro" id="IPR043129">
    <property type="entry name" value="ATPase_NBD"/>
</dbReference>
<comment type="caution">
    <text evidence="8">The sequence shown here is derived from an EMBL/GenBank/DDBJ whole genome shotgun (WGS) entry which is preliminary data.</text>
</comment>
<dbReference type="PANTHER" id="PTHR19443">
    <property type="entry name" value="HEXOKINASE"/>
    <property type="match status" value="1"/>
</dbReference>
<dbReference type="Gene3D" id="1.10.287.1250">
    <property type="match status" value="1"/>
</dbReference>
<keyword evidence="6" id="KW-0418">Kinase</keyword>
<keyword evidence="3 6" id="KW-0324">Glycolysis</keyword>
<dbReference type="Pfam" id="PF00349">
    <property type="entry name" value="Hexokinase_1"/>
    <property type="match status" value="1"/>
</dbReference>
<reference evidence="8" key="1">
    <citation type="journal article" date="2020" name="Fungal Divers.">
        <title>Resolving the Mortierellaceae phylogeny through synthesis of multi-gene phylogenetics and phylogenomics.</title>
        <authorList>
            <person name="Vandepol N."/>
            <person name="Liber J."/>
            <person name="Desiro A."/>
            <person name="Na H."/>
            <person name="Kennedy M."/>
            <person name="Barry K."/>
            <person name="Grigoriev I.V."/>
            <person name="Miller A.N."/>
            <person name="O'Donnell K."/>
            <person name="Stajich J.E."/>
            <person name="Bonito G."/>
        </authorList>
    </citation>
    <scope>NUCLEOTIDE SEQUENCE</scope>
    <source>
        <strain evidence="8">MES-2147</strain>
    </source>
</reference>
<sequence>MTSLLPETRFEWSIAQCKALEFVASELTITSSKLENLAHHFVSQMREGLSKEQPTDLAMIPTFVTGRPTGHERGCYLALDLGGTNLR</sequence>
<dbReference type="Gene3D" id="3.30.420.40">
    <property type="match status" value="1"/>
</dbReference>
<dbReference type="GO" id="GO:0004340">
    <property type="term" value="F:glucokinase activity"/>
    <property type="evidence" value="ECO:0007669"/>
    <property type="project" value="TreeGrafter"/>
</dbReference>
<dbReference type="GO" id="GO:0006006">
    <property type="term" value="P:glucose metabolic process"/>
    <property type="evidence" value="ECO:0007669"/>
    <property type="project" value="TreeGrafter"/>
</dbReference>
<comment type="pathway">
    <text evidence="2">Carbohydrate metabolism; hexose metabolism.</text>
</comment>
<dbReference type="GO" id="GO:0006096">
    <property type="term" value="P:glycolytic process"/>
    <property type="evidence" value="ECO:0007669"/>
    <property type="project" value="UniProtKB-KW"/>
</dbReference>
<dbReference type="GO" id="GO:0005524">
    <property type="term" value="F:ATP binding"/>
    <property type="evidence" value="ECO:0007669"/>
    <property type="project" value="UniProtKB-UniRule"/>
</dbReference>
<comment type="pathway">
    <text evidence="1">Carbohydrate degradation; glycolysis; D-glyceraldehyde 3-phosphate and glycerone phosphate from D-glucose: step 1/4.</text>
</comment>
<dbReference type="InterPro" id="IPR001312">
    <property type="entry name" value="Hexokinase"/>
</dbReference>
<feature type="non-terminal residue" evidence="8">
    <location>
        <position position="87"/>
    </location>
</feature>